<dbReference type="EMBL" id="BMQW01000001">
    <property type="protein sequence ID" value="GGP74799.1"/>
    <property type="molecule type" value="Genomic_DNA"/>
</dbReference>
<keyword evidence="4" id="KW-1185">Reference proteome</keyword>
<evidence type="ECO:0000256" key="1">
    <source>
        <dbReference type="SAM" id="SignalP"/>
    </source>
</evidence>
<reference evidence="4" key="1">
    <citation type="journal article" date="2019" name="Int. J. Syst. Evol. Microbiol.">
        <title>The Global Catalogue of Microorganisms (GCM) 10K type strain sequencing project: providing services to taxonomists for standard genome sequencing and annotation.</title>
        <authorList>
            <consortium name="The Broad Institute Genomics Platform"/>
            <consortium name="The Broad Institute Genome Sequencing Center for Infectious Disease"/>
            <person name="Wu L."/>
            <person name="Ma J."/>
        </authorList>
    </citation>
    <scope>NUCLEOTIDE SEQUENCE [LARGE SCALE GENOMIC DNA]</scope>
    <source>
        <strain evidence="4">JCM 32305</strain>
    </source>
</reference>
<feature type="domain" description="Alginate lyase 2" evidence="2">
    <location>
        <begin position="51"/>
        <end position="285"/>
    </location>
</feature>
<feature type="signal peptide" evidence="1">
    <location>
        <begin position="1"/>
        <end position="18"/>
    </location>
</feature>
<dbReference type="Pfam" id="PF08787">
    <property type="entry name" value="Alginate_lyase2"/>
    <property type="match status" value="1"/>
</dbReference>
<dbReference type="PROSITE" id="PS51257">
    <property type="entry name" value="PROKAR_LIPOPROTEIN"/>
    <property type="match status" value="1"/>
</dbReference>
<evidence type="ECO:0000313" key="3">
    <source>
        <dbReference type="EMBL" id="GGP74799.1"/>
    </source>
</evidence>
<gene>
    <name evidence="3" type="ORF">GCM10009410_03380</name>
</gene>
<dbReference type="Proteomes" id="UP000654004">
    <property type="component" value="Unassembled WGS sequence"/>
</dbReference>
<evidence type="ECO:0000259" key="2">
    <source>
        <dbReference type="Pfam" id="PF08787"/>
    </source>
</evidence>
<comment type="caution">
    <text evidence="3">The sequence shown here is derived from an EMBL/GenBank/DDBJ whole genome shotgun (WGS) entry which is preliminary data.</text>
</comment>
<dbReference type="SUPFAM" id="SSF49899">
    <property type="entry name" value="Concanavalin A-like lectins/glucanases"/>
    <property type="match status" value="1"/>
</dbReference>
<accession>A0ABQ2QCC5</accession>
<name>A0ABQ2QCC5_9GAMM</name>
<dbReference type="InterPro" id="IPR013320">
    <property type="entry name" value="ConA-like_dom_sf"/>
</dbReference>
<proteinExistence type="predicted"/>
<sequence>MNLKLSTTMLMVSSVLLAGCMSTYEPIKVMPSNGQRGVPADYAKFDSILSASKLQISTPNAKEGSKNEVASDSNFTGVMDENFYVDKGSEALVFKMQGYKLRNELRILENFKTDNPDKIYKLSADLMLIDPMNAIKNSDPERDEMTFLQVHNKGTHDDGKHGAGYIPHPLVRIVWEGERRGINNHYWAIVKNNAVNCSKEFGNREKQICKKAYTRYDLGEHDPLNPVHFDIAVGDQRLIIDFNGDNVVDHKLDYWTHMRSYFKAGVYNQFENGQSEAHFYNLKYSVEETKF</sequence>
<dbReference type="InterPro" id="IPR014895">
    <property type="entry name" value="Alginate_lyase_2"/>
</dbReference>
<protein>
    <recommendedName>
        <fullName evidence="2">Alginate lyase 2 domain-containing protein</fullName>
    </recommendedName>
</protein>
<feature type="chain" id="PRO_5045831234" description="Alginate lyase 2 domain-containing protein" evidence="1">
    <location>
        <begin position="19"/>
        <end position="291"/>
    </location>
</feature>
<organism evidence="3 4">
    <name type="scientific">Shewanella ulleungensis</name>
    <dbReference type="NCBI Taxonomy" id="2282699"/>
    <lineage>
        <taxon>Bacteria</taxon>
        <taxon>Pseudomonadati</taxon>
        <taxon>Pseudomonadota</taxon>
        <taxon>Gammaproteobacteria</taxon>
        <taxon>Alteromonadales</taxon>
        <taxon>Shewanellaceae</taxon>
        <taxon>Shewanella</taxon>
    </lineage>
</organism>
<dbReference type="Gene3D" id="2.60.120.200">
    <property type="match status" value="1"/>
</dbReference>
<dbReference type="RefSeq" id="WP_229776975.1">
    <property type="nucleotide sequence ID" value="NZ_BMQW01000001.1"/>
</dbReference>
<evidence type="ECO:0000313" key="4">
    <source>
        <dbReference type="Proteomes" id="UP000654004"/>
    </source>
</evidence>
<keyword evidence="1" id="KW-0732">Signal</keyword>